<organism evidence="1 2">
    <name type="scientific">Ficus carica</name>
    <name type="common">Common fig</name>
    <dbReference type="NCBI Taxonomy" id="3494"/>
    <lineage>
        <taxon>Eukaryota</taxon>
        <taxon>Viridiplantae</taxon>
        <taxon>Streptophyta</taxon>
        <taxon>Embryophyta</taxon>
        <taxon>Tracheophyta</taxon>
        <taxon>Spermatophyta</taxon>
        <taxon>Magnoliopsida</taxon>
        <taxon>eudicotyledons</taxon>
        <taxon>Gunneridae</taxon>
        <taxon>Pentapetalae</taxon>
        <taxon>rosids</taxon>
        <taxon>fabids</taxon>
        <taxon>Rosales</taxon>
        <taxon>Moraceae</taxon>
        <taxon>Ficeae</taxon>
        <taxon>Ficus</taxon>
    </lineage>
</organism>
<dbReference type="AlphaFoldDB" id="A0AA88DIY8"/>
<comment type="caution">
    <text evidence="1">The sequence shown here is derived from an EMBL/GenBank/DDBJ whole genome shotgun (WGS) entry which is preliminary data.</text>
</comment>
<keyword evidence="2" id="KW-1185">Reference proteome</keyword>
<dbReference type="EMBL" id="BTGU01000026">
    <property type="protein sequence ID" value="GMN47889.1"/>
    <property type="molecule type" value="Genomic_DNA"/>
</dbReference>
<gene>
    <name evidence="1" type="ORF">TIFTF001_017058</name>
</gene>
<sequence>MFSEANLAQLHRRSEIPSNGQHLLGLESQVMAESYGNVSNKRARTGCKFQASIFAVCDMKDEESDFLKRHFGSFIIHPQVLYLSFSASSVPVAGPDEVKGKEKLMQADKHYWLRMLQRKTPSCYLRRRRHFKQTWSSVMC</sequence>
<reference evidence="1" key="1">
    <citation type="submission" date="2023-07" db="EMBL/GenBank/DDBJ databases">
        <title>draft genome sequence of fig (Ficus carica).</title>
        <authorList>
            <person name="Takahashi T."/>
            <person name="Nishimura K."/>
        </authorList>
    </citation>
    <scope>NUCLEOTIDE SEQUENCE</scope>
</reference>
<dbReference type="Proteomes" id="UP001187192">
    <property type="component" value="Unassembled WGS sequence"/>
</dbReference>
<protein>
    <submittedName>
        <fullName evidence="1">Uncharacterized protein</fullName>
    </submittedName>
</protein>
<dbReference type="Gramene" id="FCD_00024053-RA">
    <property type="protein sequence ID" value="FCD_00024053-RA:cds"/>
    <property type="gene ID" value="FCD_00024053"/>
</dbReference>
<evidence type="ECO:0000313" key="1">
    <source>
        <dbReference type="EMBL" id="GMN47889.1"/>
    </source>
</evidence>
<evidence type="ECO:0000313" key="2">
    <source>
        <dbReference type="Proteomes" id="UP001187192"/>
    </source>
</evidence>
<proteinExistence type="predicted"/>
<accession>A0AA88DIY8</accession>
<name>A0AA88DIY8_FICCA</name>